<protein>
    <submittedName>
        <fullName evidence="2">Uncharacterized protein</fullName>
    </submittedName>
</protein>
<reference evidence="3" key="1">
    <citation type="submission" date="2016-01" db="EMBL/GenBank/DDBJ databases">
        <authorList>
            <person name="Mitreva M."/>
            <person name="Pepin K.H."/>
            <person name="Mihindukulasuriya K.A."/>
            <person name="Fulton R."/>
            <person name="Fronick C."/>
            <person name="O'Laughlin M."/>
            <person name="Miner T."/>
            <person name="Herter B."/>
            <person name="Rosa B.A."/>
            <person name="Cordes M."/>
            <person name="Tomlinson C."/>
            <person name="Wollam A."/>
            <person name="Palsikar V.B."/>
            <person name="Mardis E.R."/>
            <person name="Wilson R.K."/>
        </authorList>
    </citation>
    <scope>NUCLEOTIDE SEQUENCE [LARGE SCALE GENOMIC DNA]</scope>
    <source>
        <strain evidence="3">DNF00729</strain>
    </source>
</reference>
<accession>A0A134AEU4</accession>
<feature type="compositionally biased region" description="Polar residues" evidence="1">
    <location>
        <begin position="74"/>
        <end position="83"/>
    </location>
</feature>
<dbReference type="AlphaFoldDB" id="A0A134AEU4"/>
<proteinExistence type="predicted"/>
<gene>
    <name evidence="2" type="ORF">HMPREF1863_01104</name>
</gene>
<sequence>MSRGRGKGLRGKGRVSLFPARPISLSGRHYNEKCLRHFPDYCLAPAEVILQREIKSHAHLATAKFLAGNRAPLSATQPNTNRSPLGLRTA</sequence>
<comment type="caution">
    <text evidence="2">The sequence shown here is derived from an EMBL/GenBank/DDBJ whole genome shotgun (WGS) entry which is preliminary data.</text>
</comment>
<feature type="non-terminal residue" evidence="2">
    <location>
        <position position="90"/>
    </location>
</feature>
<name>A0A134AEU4_9FIRM</name>
<dbReference type="STRING" id="755172.HMPREF1863_01104"/>
<evidence type="ECO:0000313" key="3">
    <source>
        <dbReference type="Proteomes" id="UP000070442"/>
    </source>
</evidence>
<keyword evidence="3" id="KW-1185">Reference proteome</keyword>
<dbReference type="EMBL" id="LSDG01000033">
    <property type="protein sequence ID" value="KXB66242.1"/>
    <property type="molecule type" value="Genomic_DNA"/>
</dbReference>
<evidence type="ECO:0000256" key="1">
    <source>
        <dbReference type="SAM" id="MobiDB-lite"/>
    </source>
</evidence>
<feature type="region of interest" description="Disordered" evidence="1">
    <location>
        <begin position="69"/>
        <end position="90"/>
    </location>
</feature>
<evidence type="ECO:0000313" key="2">
    <source>
        <dbReference type="EMBL" id="KXB66242.1"/>
    </source>
</evidence>
<dbReference type="Proteomes" id="UP000070442">
    <property type="component" value="Unassembled WGS sequence"/>
</dbReference>
<organism evidence="2 3">
    <name type="scientific">Aedoeadaptatus coxii</name>
    <dbReference type="NCBI Taxonomy" id="755172"/>
    <lineage>
        <taxon>Bacteria</taxon>
        <taxon>Bacillati</taxon>
        <taxon>Bacillota</taxon>
        <taxon>Tissierellia</taxon>
        <taxon>Tissierellales</taxon>
        <taxon>Peptoniphilaceae</taxon>
        <taxon>Aedoeadaptatus</taxon>
    </lineage>
</organism>
<dbReference type="PATRIC" id="fig|755172.3.peg.1064"/>